<dbReference type="GO" id="GO:0004803">
    <property type="term" value="F:transposase activity"/>
    <property type="evidence" value="ECO:0007669"/>
    <property type="project" value="InterPro"/>
</dbReference>
<keyword evidence="3" id="KW-1185">Reference proteome</keyword>
<evidence type="ECO:0000259" key="1">
    <source>
        <dbReference type="SMART" id="SM01321"/>
    </source>
</evidence>
<dbReference type="FunCoup" id="B4D0G5">
    <property type="interactions" value="55"/>
</dbReference>
<dbReference type="PANTHER" id="PTHR36966">
    <property type="entry name" value="REP-ASSOCIATED TYROSINE TRANSPOSASE"/>
    <property type="match status" value="1"/>
</dbReference>
<organism evidence="2 3">
    <name type="scientific">Chthoniobacter flavus Ellin428</name>
    <dbReference type="NCBI Taxonomy" id="497964"/>
    <lineage>
        <taxon>Bacteria</taxon>
        <taxon>Pseudomonadati</taxon>
        <taxon>Verrucomicrobiota</taxon>
        <taxon>Spartobacteria</taxon>
        <taxon>Chthoniobacterales</taxon>
        <taxon>Chthoniobacteraceae</taxon>
        <taxon>Chthoniobacter</taxon>
    </lineage>
</organism>
<proteinExistence type="predicted"/>
<dbReference type="InterPro" id="IPR052715">
    <property type="entry name" value="RAYT_transposase"/>
</dbReference>
<sequence length="154" mass="18317">MWKERKHPAHPGPIERGNTPIIIYLTVCTQGRKRILAATEIQNLLVDSWQMARGWLVGRYVVMPDHVHLFCAPAELSPPALKHWVRYWKNLASRRWPRPNEQPIWQLNFWDTQLRDVAHYDEKWEYTLQNPVRAGLVTSPEDWPFSGELNELRW</sequence>
<dbReference type="RefSeq" id="WP_006979741.1">
    <property type="nucleotide sequence ID" value="NZ_ABVL01000006.1"/>
</dbReference>
<dbReference type="EMBL" id="ABVL01000006">
    <property type="protein sequence ID" value="EDY19827.1"/>
    <property type="molecule type" value="Genomic_DNA"/>
</dbReference>
<dbReference type="AlphaFoldDB" id="B4D0G5"/>
<dbReference type="GO" id="GO:0006313">
    <property type="term" value="P:DNA transposition"/>
    <property type="evidence" value="ECO:0007669"/>
    <property type="project" value="InterPro"/>
</dbReference>
<dbReference type="PANTHER" id="PTHR36966:SF1">
    <property type="entry name" value="REP-ASSOCIATED TYROSINE TRANSPOSASE"/>
    <property type="match status" value="1"/>
</dbReference>
<dbReference type="InParanoid" id="B4D0G5"/>
<name>B4D0G5_9BACT</name>
<protein>
    <recommendedName>
        <fullName evidence="1">Transposase IS200-like domain-containing protein</fullName>
    </recommendedName>
</protein>
<dbReference type="Gene3D" id="3.30.70.1290">
    <property type="entry name" value="Transposase IS200-like"/>
    <property type="match status" value="1"/>
</dbReference>
<comment type="caution">
    <text evidence="2">The sequence shown here is derived from an EMBL/GenBank/DDBJ whole genome shotgun (WGS) entry which is preliminary data.</text>
</comment>
<evidence type="ECO:0000313" key="2">
    <source>
        <dbReference type="EMBL" id="EDY19827.1"/>
    </source>
</evidence>
<gene>
    <name evidence="2" type="ORF">CfE428DRAFT_2416</name>
</gene>
<dbReference type="NCBIfam" id="NF047646">
    <property type="entry name" value="REP_Tyr_transpos"/>
    <property type="match status" value="1"/>
</dbReference>
<accession>B4D0G5</accession>
<dbReference type="SMART" id="SM01321">
    <property type="entry name" value="Y1_Tnp"/>
    <property type="match status" value="1"/>
</dbReference>
<feature type="domain" description="Transposase IS200-like" evidence="1">
    <location>
        <begin position="18"/>
        <end position="130"/>
    </location>
</feature>
<reference evidence="2 3" key="1">
    <citation type="journal article" date="2011" name="J. Bacteriol.">
        <title>Genome sequence of Chthoniobacter flavus Ellin428, an aerobic heterotrophic soil bacterium.</title>
        <authorList>
            <person name="Kant R."/>
            <person name="van Passel M.W."/>
            <person name="Palva A."/>
            <person name="Lucas S."/>
            <person name="Lapidus A."/>
            <person name="Glavina Del Rio T."/>
            <person name="Dalin E."/>
            <person name="Tice H."/>
            <person name="Bruce D."/>
            <person name="Goodwin L."/>
            <person name="Pitluck S."/>
            <person name="Larimer F.W."/>
            <person name="Land M.L."/>
            <person name="Hauser L."/>
            <person name="Sangwan P."/>
            <person name="de Vos W.M."/>
            <person name="Janssen P.H."/>
            <person name="Smidt H."/>
        </authorList>
    </citation>
    <scope>NUCLEOTIDE SEQUENCE [LARGE SCALE GENOMIC DNA]</scope>
    <source>
        <strain evidence="2 3">Ellin428</strain>
    </source>
</reference>
<dbReference type="InterPro" id="IPR036515">
    <property type="entry name" value="Transposase_17_sf"/>
</dbReference>
<dbReference type="Proteomes" id="UP000005824">
    <property type="component" value="Unassembled WGS sequence"/>
</dbReference>
<dbReference type="eggNOG" id="COG1943">
    <property type="taxonomic scope" value="Bacteria"/>
</dbReference>
<dbReference type="GO" id="GO:0043565">
    <property type="term" value="F:sequence-specific DNA binding"/>
    <property type="evidence" value="ECO:0007669"/>
    <property type="project" value="TreeGrafter"/>
</dbReference>
<dbReference type="SUPFAM" id="SSF143422">
    <property type="entry name" value="Transposase IS200-like"/>
    <property type="match status" value="1"/>
</dbReference>
<dbReference type="STRING" id="497964.CfE428DRAFT_2416"/>
<dbReference type="InterPro" id="IPR002686">
    <property type="entry name" value="Transposase_17"/>
</dbReference>
<evidence type="ECO:0000313" key="3">
    <source>
        <dbReference type="Proteomes" id="UP000005824"/>
    </source>
</evidence>